<name>A0A7J8PRA8_GOSRA</name>
<dbReference type="Proteomes" id="UP000593578">
    <property type="component" value="Unassembled WGS sequence"/>
</dbReference>
<accession>A0A7J8PRA8</accession>
<organism evidence="1 2">
    <name type="scientific">Gossypium raimondii</name>
    <name type="common">Peruvian cotton</name>
    <name type="synonym">Gossypium klotzschianum subsp. raimondii</name>
    <dbReference type="NCBI Taxonomy" id="29730"/>
    <lineage>
        <taxon>Eukaryota</taxon>
        <taxon>Viridiplantae</taxon>
        <taxon>Streptophyta</taxon>
        <taxon>Embryophyta</taxon>
        <taxon>Tracheophyta</taxon>
        <taxon>Spermatophyta</taxon>
        <taxon>Magnoliopsida</taxon>
        <taxon>eudicotyledons</taxon>
        <taxon>Gunneridae</taxon>
        <taxon>Pentapetalae</taxon>
        <taxon>rosids</taxon>
        <taxon>malvids</taxon>
        <taxon>Malvales</taxon>
        <taxon>Malvaceae</taxon>
        <taxon>Malvoideae</taxon>
        <taxon>Gossypium</taxon>
    </lineage>
</organism>
<reference evidence="1 2" key="1">
    <citation type="journal article" date="2019" name="Genome Biol. Evol.">
        <title>Insights into the evolution of the New World diploid cottons (Gossypium, subgenus Houzingenia) based on genome sequencing.</title>
        <authorList>
            <person name="Grover C.E."/>
            <person name="Arick M.A. 2nd"/>
            <person name="Thrash A."/>
            <person name="Conover J.L."/>
            <person name="Sanders W.S."/>
            <person name="Peterson D.G."/>
            <person name="Frelichowski J.E."/>
            <person name="Scheffler J.A."/>
            <person name="Scheffler B.E."/>
            <person name="Wendel J.F."/>
        </authorList>
    </citation>
    <scope>NUCLEOTIDE SEQUENCE [LARGE SCALE GENOMIC DNA]</scope>
    <source>
        <strain evidence="1">8</strain>
        <tissue evidence="1">Leaf</tissue>
    </source>
</reference>
<comment type="caution">
    <text evidence="1">The sequence shown here is derived from an EMBL/GenBank/DDBJ whole genome shotgun (WGS) entry which is preliminary data.</text>
</comment>
<protein>
    <submittedName>
        <fullName evidence="1">Uncharacterized protein</fullName>
    </submittedName>
</protein>
<gene>
    <name evidence="1" type="ORF">Gorai_008815</name>
</gene>
<dbReference type="EMBL" id="JABEZZ010000008">
    <property type="protein sequence ID" value="MBA0591819.1"/>
    <property type="molecule type" value="Genomic_DNA"/>
</dbReference>
<sequence length="47" mass="5206">MSKALLMRATESDGVFKLERSRFGETPNSSTSLAYAEGLKSLYSFLD</sequence>
<proteinExistence type="predicted"/>
<dbReference type="AlphaFoldDB" id="A0A7J8PRA8"/>
<evidence type="ECO:0000313" key="2">
    <source>
        <dbReference type="Proteomes" id="UP000593578"/>
    </source>
</evidence>
<evidence type="ECO:0000313" key="1">
    <source>
        <dbReference type="EMBL" id="MBA0591819.1"/>
    </source>
</evidence>